<evidence type="ECO:0000256" key="7">
    <source>
        <dbReference type="ARBA" id="ARBA00022723"/>
    </source>
</evidence>
<dbReference type="STRING" id="525918.SAMN05660964_02591"/>
<comment type="function">
    <text evidence="11">Catalyzes the hydrolysis of 3-deoxy-D-manno-octulosonate 8-phosphate (KDO 8-P) to 3-deoxy-D-manno-octulosonate (KDO) and inorganic phosphate.</text>
</comment>
<feature type="binding site" evidence="12">
    <location>
        <position position="27"/>
    </location>
    <ligand>
        <name>substrate</name>
    </ligand>
</feature>
<evidence type="ECO:0000256" key="12">
    <source>
        <dbReference type="PIRSR" id="PIRSR006118-1"/>
    </source>
</evidence>
<evidence type="ECO:0000313" key="15">
    <source>
        <dbReference type="Proteomes" id="UP000199397"/>
    </source>
</evidence>
<evidence type="ECO:0000256" key="5">
    <source>
        <dbReference type="ARBA" id="ARBA00013066"/>
    </source>
</evidence>
<organism evidence="14 15">
    <name type="scientific">Thiothrix caldifontis</name>
    <dbReference type="NCBI Taxonomy" id="525918"/>
    <lineage>
        <taxon>Bacteria</taxon>
        <taxon>Pseudomonadati</taxon>
        <taxon>Pseudomonadota</taxon>
        <taxon>Gammaproteobacteria</taxon>
        <taxon>Thiotrichales</taxon>
        <taxon>Thiotrichaceae</taxon>
        <taxon>Thiothrix</taxon>
    </lineage>
</organism>
<dbReference type="InterPro" id="IPR050793">
    <property type="entry name" value="CMP-NeuNAc_synthase"/>
</dbReference>
<dbReference type="CDD" id="cd01630">
    <property type="entry name" value="HAD_KDO-like"/>
    <property type="match status" value="1"/>
</dbReference>
<dbReference type="FunFam" id="3.40.50.1000:FF:000029">
    <property type="entry name" value="3-deoxy-D-manno-octulosonate 8-phosphate phosphatase KdsC"/>
    <property type="match status" value="1"/>
</dbReference>
<feature type="binding site" evidence="12">
    <location>
        <position position="97"/>
    </location>
    <ligand>
        <name>substrate</name>
    </ligand>
</feature>
<dbReference type="PANTHER" id="PTHR21485">
    <property type="entry name" value="HAD SUPERFAMILY MEMBERS CMAS AND KDSC"/>
    <property type="match status" value="1"/>
</dbReference>
<feature type="binding site" evidence="12">
    <location>
        <position position="79"/>
    </location>
    <ligand>
        <name>substrate</name>
    </ligand>
</feature>
<reference evidence="14 15" key="1">
    <citation type="submission" date="2016-10" db="EMBL/GenBank/DDBJ databases">
        <authorList>
            <person name="de Groot N.N."/>
        </authorList>
    </citation>
    <scope>NUCLEOTIDE SEQUENCE [LARGE SCALE GENOMIC DNA]</scope>
    <source>
        <strain evidence="14 15">DSM 21228</strain>
    </source>
</reference>
<dbReference type="GO" id="GO:0008781">
    <property type="term" value="F:N-acylneuraminate cytidylyltransferase activity"/>
    <property type="evidence" value="ECO:0007669"/>
    <property type="project" value="TreeGrafter"/>
</dbReference>
<proteinExistence type="inferred from homology"/>
<feature type="binding site" evidence="12">
    <location>
        <position position="56"/>
    </location>
    <ligand>
        <name>substrate</name>
    </ligand>
</feature>
<dbReference type="PIRSF" id="PIRSF006118">
    <property type="entry name" value="KDO8-P_Ptase"/>
    <property type="match status" value="1"/>
</dbReference>
<dbReference type="Gene3D" id="3.40.50.1000">
    <property type="entry name" value="HAD superfamily/HAD-like"/>
    <property type="match status" value="1"/>
</dbReference>
<name>A0A1H4EGI0_9GAMM</name>
<dbReference type="SFLD" id="SFLDS00003">
    <property type="entry name" value="Haloacid_Dehalogenase"/>
    <property type="match status" value="1"/>
</dbReference>
<keyword evidence="8 11" id="KW-0378">Hydrolase</keyword>
<keyword evidence="7 11" id="KW-0479">Metal-binding</keyword>
<dbReference type="NCBIfam" id="NF007019">
    <property type="entry name" value="PRK09484.1"/>
    <property type="match status" value="1"/>
</dbReference>
<dbReference type="NCBIfam" id="TIGR01662">
    <property type="entry name" value="HAD-SF-IIIA"/>
    <property type="match status" value="1"/>
</dbReference>
<dbReference type="InterPro" id="IPR010023">
    <property type="entry name" value="KdsC_fam"/>
</dbReference>
<dbReference type="Proteomes" id="UP000199397">
    <property type="component" value="Unassembled WGS sequence"/>
</dbReference>
<feature type="binding site" evidence="12">
    <location>
        <position position="71"/>
    </location>
    <ligand>
        <name>substrate</name>
    </ligand>
</feature>
<dbReference type="PANTHER" id="PTHR21485:SF3">
    <property type="entry name" value="N-ACYLNEURAMINATE CYTIDYLYLTRANSFERASE"/>
    <property type="match status" value="1"/>
</dbReference>
<dbReference type="OrthoDB" id="9805604at2"/>
<dbReference type="SFLD" id="SFLDG01136">
    <property type="entry name" value="C1.6:_Phosphoserine_Phosphatas"/>
    <property type="match status" value="1"/>
</dbReference>
<evidence type="ECO:0000256" key="9">
    <source>
        <dbReference type="ARBA" id="ARBA00022842"/>
    </source>
</evidence>
<sequence length="184" mass="20462">MIANFDHLPEHVLARARNTQLVIFDIDGVLTDGSLFYGDDGQEYKAFNSKDGHGIRMLLESGLEMALITGRQSELVLHRADNLKIPRNRIWQGYRDKRPAFADLLAQTGLKPENIAYVGDDVVDLPVMAQVGFAIAVGDAHYYVKEHAHWVTQTHGGRGAGREVCEMLLHAHGKLQAKLASYLT</sequence>
<accession>A0A1H4EGI0</accession>
<dbReference type="Pfam" id="PF08282">
    <property type="entry name" value="Hydrolase_3"/>
    <property type="match status" value="1"/>
</dbReference>
<evidence type="ECO:0000256" key="6">
    <source>
        <dbReference type="ARBA" id="ARBA00020092"/>
    </source>
</evidence>
<evidence type="ECO:0000256" key="11">
    <source>
        <dbReference type="PIRNR" id="PIRNR006118"/>
    </source>
</evidence>
<keyword evidence="9 11" id="KW-0460">Magnesium</keyword>
<evidence type="ECO:0000256" key="10">
    <source>
        <dbReference type="ARBA" id="ARBA00031051"/>
    </source>
</evidence>
<gene>
    <name evidence="14" type="ORF">SAMN05660964_02591</name>
</gene>
<dbReference type="GO" id="GO:0009103">
    <property type="term" value="P:lipopolysaccharide biosynthetic process"/>
    <property type="evidence" value="ECO:0007669"/>
    <property type="project" value="UniProtKB-UniRule"/>
</dbReference>
<dbReference type="InterPro" id="IPR036412">
    <property type="entry name" value="HAD-like_sf"/>
</dbReference>
<keyword evidence="11" id="KW-0448">Lipopolysaccharide biosynthesis</keyword>
<feature type="binding site" evidence="13">
    <location>
        <position position="120"/>
    </location>
    <ligand>
        <name>Mg(2+)</name>
        <dbReference type="ChEBI" id="CHEBI:18420"/>
    </ligand>
</feature>
<dbReference type="GO" id="GO:0046872">
    <property type="term" value="F:metal ion binding"/>
    <property type="evidence" value="ECO:0007669"/>
    <property type="project" value="UniProtKB-UniRule"/>
</dbReference>
<evidence type="ECO:0000313" key="14">
    <source>
        <dbReference type="EMBL" id="SEA83957.1"/>
    </source>
</evidence>
<dbReference type="InterPro" id="IPR023214">
    <property type="entry name" value="HAD_sf"/>
</dbReference>
<protein>
    <recommendedName>
        <fullName evidence="6 11">3-deoxy-D-manno-octulosonate 8-phosphate phosphatase KdsC</fullName>
        <ecNumber evidence="5 11">3.1.3.45</ecNumber>
    </recommendedName>
    <alternativeName>
        <fullName evidence="10 11">KDO 8-P phosphatase</fullName>
    </alternativeName>
</protein>
<dbReference type="SFLD" id="SFLDG01138">
    <property type="entry name" value="C1.6.2:_Deoxy-d-mannose-octulo"/>
    <property type="match status" value="1"/>
</dbReference>
<keyword evidence="15" id="KW-1185">Reference proteome</keyword>
<evidence type="ECO:0000256" key="8">
    <source>
        <dbReference type="ARBA" id="ARBA00022801"/>
    </source>
</evidence>
<comment type="similarity">
    <text evidence="3 11">Belongs to the KdsC family.</text>
</comment>
<dbReference type="EMBL" id="FNQP01000015">
    <property type="protein sequence ID" value="SEA83957.1"/>
    <property type="molecule type" value="Genomic_DNA"/>
</dbReference>
<dbReference type="EC" id="3.1.3.45" evidence="5 11"/>
<dbReference type="GO" id="GO:0019143">
    <property type="term" value="F:3-deoxy-manno-octulosonate-8-phosphatase activity"/>
    <property type="evidence" value="ECO:0007669"/>
    <property type="project" value="UniProtKB-UniRule"/>
</dbReference>
<comment type="subunit">
    <text evidence="4 11">Homotetramer.</text>
</comment>
<dbReference type="NCBIfam" id="TIGR01670">
    <property type="entry name" value="KdsC-phosphatas"/>
    <property type="match status" value="1"/>
</dbReference>
<feature type="binding site" evidence="13">
    <location>
        <position position="25"/>
    </location>
    <ligand>
        <name>Mg(2+)</name>
        <dbReference type="ChEBI" id="CHEBI:18420"/>
    </ligand>
</feature>
<comment type="catalytic activity">
    <reaction evidence="1 11">
        <text>3-deoxy-alpha-D-manno-2-octulosonate-8-phosphate + H2O = 3-deoxy-alpha-D-manno-oct-2-ulosonate + phosphate</text>
        <dbReference type="Rhea" id="RHEA:11500"/>
        <dbReference type="ChEBI" id="CHEBI:15377"/>
        <dbReference type="ChEBI" id="CHEBI:43474"/>
        <dbReference type="ChEBI" id="CHEBI:85985"/>
        <dbReference type="ChEBI" id="CHEBI:85986"/>
        <dbReference type="EC" id="3.1.3.45"/>
    </reaction>
</comment>
<evidence type="ECO:0000256" key="4">
    <source>
        <dbReference type="ARBA" id="ARBA00011881"/>
    </source>
</evidence>
<dbReference type="AlphaFoldDB" id="A0A1H4EGI0"/>
<evidence type="ECO:0000256" key="1">
    <source>
        <dbReference type="ARBA" id="ARBA00000898"/>
    </source>
</evidence>
<comment type="cofactor">
    <cofactor evidence="2 11 13">
        <name>Mg(2+)</name>
        <dbReference type="ChEBI" id="CHEBI:18420"/>
    </cofactor>
</comment>
<dbReference type="SUPFAM" id="SSF56784">
    <property type="entry name" value="HAD-like"/>
    <property type="match status" value="1"/>
</dbReference>
<evidence type="ECO:0000256" key="2">
    <source>
        <dbReference type="ARBA" id="ARBA00001946"/>
    </source>
</evidence>
<dbReference type="InterPro" id="IPR006549">
    <property type="entry name" value="HAD-SF_hydro_IIIA"/>
</dbReference>
<evidence type="ECO:0000256" key="13">
    <source>
        <dbReference type="PIRSR" id="PIRSR006118-2"/>
    </source>
</evidence>
<evidence type="ECO:0000256" key="3">
    <source>
        <dbReference type="ARBA" id="ARBA00005893"/>
    </source>
</evidence>
<dbReference type="RefSeq" id="WP_093069298.1">
    <property type="nucleotide sequence ID" value="NZ_FNQP01000015.1"/>
</dbReference>